<dbReference type="EMBL" id="JACGWL010000008">
    <property type="protein sequence ID" value="KAK4397498.1"/>
    <property type="molecule type" value="Genomic_DNA"/>
</dbReference>
<dbReference type="Pfam" id="PF25597">
    <property type="entry name" value="SH3_retrovirus"/>
    <property type="match status" value="1"/>
</dbReference>
<keyword evidence="6" id="KW-1185">Reference proteome</keyword>
<evidence type="ECO:0000259" key="4">
    <source>
        <dbReference type="Pfam" id="PF25597"/>
    </source>
</evidence>
<reference evidence="5" key="2">
    <citation type="journal article" date="2024" name="Plant">
        <title>Genomic evolution and insights into agronomic trait innovations of Sesamum species.</title>
        <authorList>
            <person name="Miao H."/>
            <person name="Wang L."/>
            <person name="Qu L."/>
            <person name="Liu H."/>
            <person name="Sun Y."/>
            <person name="Le M."/>
            <person name="Wang Q."/>
            <person name="Wei S."/>
            <person name="Zheng Y."/>
            <person name="Lin W."/>
            <person name="Duan Y."/>
            <person name="Cao H."/>
            <person name="Xiong S."/>
            <person name="Wang X."/>
            <person name="Wei L."/>
            <person name="Li C."/>
            <person name="Ma Q."/>
            <person name="Ju M."/>
            <person name="Zhao R."/>
            <person name="Li G."/>
            <person name="Mu C."/>
            <person name="Tian Q."/>
            <person name="Mei H."/>
            <person name="Zhang T."/>
            <person name="Gao T."/>
            <person name="Zhang H."/>
        </authorList>
    </citation>
    <scope>NUCLEOTIDE SEQUENCE</scope>
    <source>
        <strain evidence="5">K16</strain>
    </source>
</reference>
<evidence type="ECO:0000256" key="1">
    <source>
        <dbReference type="ARBA" id="ARBA00022723"/>
    </source>
</evidence>
<protein>
    <submittedName>
        <fullName evidence="5">Retrovirus-related Pol polyprotein from transposon TNT 1-94</fullName>
    </submittedName>
</protein>
<dbReference type="GO" id="GO:0046872">
    <property type="term" value="F:metal ion binding"/>
    <property type="evidence" value="ECO:0007669"/>
    <property type="project" value="UniProtKB-KW"/>
</dbReference>
<dbReference type="InterPro" id="IPR057670">
    <property type="entry name" value="SH3_retrovirus"/>
</dbReference>
<gene>
    <name evidence="5" type="ORF">Sango_1586400</name>
</gene>
<dbReference type="Pfam" id="PF07727">
    <property type="entry name" value="RVT_2"/>
    <property type="match status" value="1"/>
</dbReference>
<name>A0AAE1WQS5_9LAMI</name>
<evidence type="ECO:0000256" key="2">
    <source>
        <dbReference type="ARBA" id="ARBA00022801"/>
    </source>
</evidence>
<dbReference type="PANTHER" id="PTHR42648">
    <property type="entry name" value="TRANSPOSASE, PUTATIVE-RELATED"/>
    <property type="match status" value="1"/>
</dbReference>
<keyword evidence="2" id="KW-0378">Hydrolase</keyword>
<evidence type="ECO:0000313" key="6">
    <source>
        <dbReference type="Proteomes" id="UP001289374"/>
    </source>
</evidence>
<dbReference type="Proteomes" id="UP001289374">
    <property type="component" value="Unassembled WGS sequence"/>
</dbReference>
<comment type="caution">
    <text evidence="5">The sequence shown here is derived from an EMBL/GenBank/DDBJ whole genome shotgun (WGS) entry which is preliminary data.</text>
</comment>
<dbReference type="AlphaFoldDB" id="A0AAE1WQS5"/>
<dbReference type="InterPro" id="IPR039537">
    <property type="entry name" value="Retrotran_Ty1/copia-like"/>
</dbReference>
<reference evidence="5" key="1">
    <citation type="submission" date="2020-06" db="EMBL/GenBank/DDBJ databases">
        <authorList>
            <person name="Li T."/>
            <person name="Hu X."/>
            <person name="Zhang T."/>
            <person name="Song X."/>
            <person name="Zhang H."/>
            <person name="Dai N."/>
            <person name="Sheng W."/>
            <person name="Hou X."/>
            <person name="Wei L."/>
        </authorList>
    </citation>
    <scope>NUCLEOTIDE SEQUENCE</scope>
    <source>
        <strain evidence="5">K16</strain>
        <tissue evidence="5">Leaf</tissue>
    </source>
</reference>
<feature type="domain" description="Reverse transcriptase Ty1/copia-type" evidence="3">
    <location>
        <begin position="159"/>
        <end position="271"/>
    </location>
</feature>
<keyword evidence="1" id="KW-0479">Metal-binding</keyword>
<organism evidence="5 6">
    <name type="scientific">Sesamum angolense</name>
    <dbReference type="NCBI Taxonomy" id="2727404"/>
    <lineage>
        <taxon>Eukaryota</taxon>
        <taxon>Viridiplantae</taxon>
        <taxon>Streptophyta</taxon>
        <taxon>Embryophyta</taxon>
        <taxon>Tracheophyta</taxon>
        <taxon>Spermatophyta</taxon>
        <taxon>Magnoliopsida</taxon>
        <taxon>eudicotyledons</taxon>
        <taxon>Gunneridae</taxon>
        <taxon>Pentapetalae</taxon>
        <taxon>asterids</taxon>
        <taxon>lamiids</taxon>
        <taxon>Lamiales</taxon>
        <taxon>Pedaliaceae</taxon>
        <taxon>Sesamum</taxon>
    </lineage>
</organism>
<evidence type="ECO:0000313" key="5">
    <source>
        <dbReference type="EMBL" id="KAK4397498.1"/>
    </source>
</evidence>
<dbReference type="PANTHER" id="PTHR42648:SF30">
    <property type="entry name" value="RIBONUCLEASE H-LIKE DOMAIN, GAG-PRE-INTEGRASE DOMAIN PROTEIN-RELATED"/>
    <property type="match status" value="1"/>
</dbReference>
<dbReference type="InterPro" id="IPR013103">
    <property type="entry name" value="RVT_2"/>
</dbReference>
<dbReference type="GO" id="GO:0016787">
    <property type="term" value="F:hydrolase activity"/>
    <property type="evidence" value="ECO:0007669"/>
    <property type="project" value="UniProtKB-KW"/>
</dbReference>
<accession>A0AAE1WQS5</accession>
<sequence>MLTACYLLNRVPNKRNKVTPYELWYKKKPNLNYLRIWDCRVVVRLPESKKKSLGERGIDCIFIGYAEHSKAYRETESSEMTLDEPMELRKSKRKRKPKSFGPDFQLYLIEGSRDEVSTLYPYCFNVENDQKTFDEAMKSQDVAFWKEAINDEMDSIMVNNTWVLANLPPGYKPLGYKWIFKKKMKVDETIEKFKARLVIQTFRQRPGIDYFDTYAPIARILTIRLLIDLASIHNLLIHQMDVKIVFLNGDLDEEVYMKQLEGFIMPGNEHKSHYIEKVLKKFNCFDCTPVSTPMDPSVKIMPNTLAKAYSQMYNGKSRHLGV</sequence>
<proteinExistence type="predicted"/>
<feature type="domain" description="Retroviral polymerase SH3-like" evidence="4">
    <location>
        <begin position="39"/>
        <end position="73"/>
    </location>
</feature>
<evidence type="ECO:0000259" key="3">
    <source>
        <dbReference type="Pfam" id="PF07727"/>
    </source>
</evidence>